<dbReference type="EMBL" id="CDOI01000195">
    <property type="protein sequence ID" value="CEN49482.1"/>
    <property type="molecule type" value="Genomic_DNA"/>
</dbReference>
<evidence type="ECO:0000313" key="3">
    <source>
        <dbReference type="EMBL" id="RIY37303.1"/>
    </source>
</evidence>
<organism evidence="2 4">
    <name type="scientific">Capnocytophaga canis</name>
    <dbReference type="NCBI Taxonomy" id="1848903"/>
    <lineage>
        <taxon>Bacteria</taxon>
        <taxon>Pseudomonadati</taxon>
        <taxon>Bacteroidota</taxon>
        <taxon>Flavobacteriia</taxon>
        <taxon>Flavobacteriales</taxon>
        <taxon>Flavobacteriaceae</taxon>
        <taxon>Capnocytophaga</taxon>
    </lineage>
</organism>
<dbReference type="AlphaFoldDB" id="A0A0B7I5Q3"/>
<dbReference type="GeneID" id="97265530"/>
<keyword evidence="1" id="KW-1133">Transmembrane helix</keyword>
<dbReference type="Proteomes" id="UP000265497">
    <property type="component" value="Unassembled WGS sequence"/>
</dbReference>
<dbReference type="RefSeq" id="WP_042345328.1">
    <property type="nucleotide sequence ID" value="NZ_CDOH01000137.1"/>
</dbReference>
<evidence type="ECO:0000256" key="1">
    <source>
        <dbReference type="SAM" id="Phobius"/>
    </source>
</evidence>
<evidence type="ECO:0008006" key="6">
    <source>
        <dbReference type="Google" id="ProtNLM"/>
    </source>
</evidence>
<sequence length="95" mass="11472">MKFKLFSLPKNKKYNYTPRYYDGKEKGNIYDLDSRIRKDRETQTNHFTAQWRDVRANSRNTKNVEINKTFLIVLAILLFLALYILDFDLSIFKRS</sequence>
<name>A0A0B7I5Q3_9FLAO</name>
<evidence type="ECO:0000313" key="4">
    <source>
        <dbReference type="Proteomes" id="UP000045051"/>
    </source>
</evidence>
<keyword evidence="4" id="KW-1185">Reference proteome</keyword>
<accession>A0A0B7I5Q3</accession>
<dbReference type="Proteomes" id="UP000045051">
    <property type="component" value="Unassembled WGS sequence"/>
</dbReference>
<proteinExistence type="predicted"/>
<keyword evidence="1" id="KW-0812">Transmembrane</keyword>
<evidence type="ECO:0000313" key="5">
    <source>
        <dbReference type="Proteomes" id="UP000265497"/>
    </source>
</evidence>
<reference evidence="2 4" key="1">
    <citation type="submission" date="2015-01" db="EMBL/GenBank/DDBJ databases">
        <authorList>
            <person name="MANFREDI Pablo"/>
        </authorList>
    </citation>
    <scope>NUCLEOTIDE SEQUENCE [LARGE SCALE GENOMIC DNA]</scope>
    <source>
        <strain evidence="2 4">CcD38</strain>
    </source>
</reference>
<gene>
    <name evidence="2" type="ORF">CCAND38_80125</name>
    <name evidence="3" type="ORF">CKY20_04245</name>
</gene>
<keyword evidence="1" id="KW-0472">Membrane</keyword>
<evidence type="ECO:0000313" key="2">
    <source>
        <dbReference type="EMBL" id="CEN49482.1"/>
    </source>
</evidence>
<feature type="transmembrane region" description="Helical" evidence="1">
    <location>
        <begin position="69"/>
        <end position="85"/>
    </location>
</feature>
<dbReference type="EMBL" id="NSDI01000003">
    <property type="protein sequence ID" value="RIY37303.1"/>
    <property type="molecule type" value="Genomic_DNA"/>
</dbReference>
<protein>
    <recommendedName>
        <fullName evidence="6">Riboflavin synthase subunit beta</fullName>
    </recommendedName>
</protein>
<reference evidence="3 5" key="2">
    <citation type="submission" date="2017-08" db="EMBL/GenBank/DDBJ databases">
        <title>Capnocytophaga canis 17-158 assembly.</title>
        <authorList>
            <person name="Gulvik C.A."/>
        </authorList>
    </citation>
    <scope>NUCLEOTIDE SEQUENCE [LARGE SCALE GENOMIC DNA]</scope>
    <source>
        <strain evidence="3 5">17-158</strain>
    </source>
</reference>